<sequence>MIRVHFSHAKMWVSVANQRGYKVNVMAYDIPNDTAIDLDAFVTPEEAEDTKRIMKELSVRAGRCPLRSDRQSQSISTRSNQDVSRMIPFSAVHLLEKSIDYELDTSKAIDDERMSPTATLDLSNAHSLASDIGQRYVESLVLFGSFWFLITSVDVFLHGTPTIDDCAHNGGWNYENSVQASIVSKSHLGHSKYYELSLSLGNVELLAVGGFYGHTDHATTSAFLGSSLKGLPEQINGSASTSRILIRKIPAISTTSNRHIRQYAKTSAAASWSTHSFRFSVKGFFPVNPLSFGDHPVTRNGLGGPTSQLASLVLRCIAEQKVTNEQMDIMITKVLTDSKIKAMMKDAEVVTFAKIFVEMSKKSHGVTQYMKAVVGVAKLLEERLNDHENGTARVQQLADFSSHALEIFRRGFLERLAGANLAGVKAYTKKHCYEIDI</sequence>
<dbReference type="EMBL" id="CBTN010000120">
    <property type="protein sequence ID" value="CDH60989.1"/>
    <property type="molecule type" value="Genomic_DNA"/>
</dbReference>
<proteinExistence type="predicted"/>
<organism evidence="1 2">
    <name type="scientific">Lichtheimia corymbifera JMRC:FSU:9682</name>
    <dbReference type="NCBI Taxonomy" id="1263082"/>
    <lineage>
        <taxon>Eukaryota</taxon>
        <taxon>Fungi</taxon>
        <taxon>Fungi incertae sedis</taxon>
        <taxon>Mucoromycota</taxon>
        <taxon>Mucoromycotina</taxon>
        <taxon>Mucoromycetes</taxon>
        <taxon>Mucorales</taxon>
        <taxon>Lichtheimiaceae</taxon>
        <taxon>Lichtheimia</taxon>
    </lineage>
</organism>
<evidence type="ECO:0000313" key="2">
    <source>
        <dbReference type="Proteomes" id="UP000027586"/>
    </source>
</evidence>
<dbReference type="OrthoDB" id="2238225at2759"/>
<dbReference type="Proteomes" id="UP000027586">
    <property type="component" value="Unassembled WGS sequence"/>
</dbReference>
<evidence type="ECO:0000313" key="1">
    <source>
        <dbReference type="EMBL" id="CDH60989.1"/>
    </source>
</evidence>
<accession>A0A068SFC3</accession>
<protein>
    <submittedName>
        <fullName evidence="1">Uncharacterized protein</fullName>
    </submittedName>
</protein>
<dbReference type="AlphaFoldDB" id="A0A068SFC3"/>
<name>A0A068SFC3_9FUNG</name>
<reference evidence="1" key="1">
    <citation type="submission" date="2013-08" db="EMBL/GenBank/DDBJ databases">
        <title>Gene expansion shapes genome architecture in the human pathogen Lichtheimia corymbifera: an evolutionary genomics analysis in the ancient terrestrial Mucorales (Mucoromycotina).</title>
        <authorList>
            <person name="Schwartze V.U."/>
            <person name="Winter S."/>
            <person name="Shelest E."/>
            <person name="Marcet-Houben M."/>
            <person name="Horn F."/>
            <person name="Wehner S."/>
            <person name="Hoffmann K."/>
            <person name="Riege K."/>
            <person name="Sammeth M."/>
            <person name="Nowrousian M."/>
            <person name="Valiante V."/>
            <person name="Linde J."/>
            <person name="Jacobsen I.D."/>
            <person name="Marz M."/>
            <person name="Brakhage A.A."/>
            <person name="Gabaldon T."/>
            <person name="Bocker S."/>
            <person name="Voigt K."/>
        </authorList>
    </citation>
    <scope>NUCLEOTIDE SEQUENCE [LARGE SCALE GENOMIC DNA]</scope>
    <source>
        <strain evidence="1">FSU 9682</strain>
    </source>
</reference>
<comment type="caution">
    <text evidence="1">The sequence shown here is derived from an EMBL/GenBank/DDBJ whole genome shotgun (WGS) entry which is preliminary data.</text>
</comment>
<keyword evidence="2" id="KW-1185">Reference proteome</keyword>
<dbReference type="VEuPathDB" id="FungiDB:LCOR_11764.1"/>
<gene>
    <name evidence="1" type="ORF">LCOR_11764.1</name>
</gene>